<gene>
    <name evidence="4" type="ORF">B9Q08_03330</name>
</gene>
<proteinExistence type="predicted"/>
<dbReference type="AlphaFoldDB" id="A0A2R6AXY6"/>
<dbReference type="InterPro" id="IPR012349">
    <property type="entry name" value="Split_barrel_FMN-bd"/>
</dbReference>
<evidence type="ECO:0000313" key="4">
    <source>
        <dbReference type="EMBL" id="PSN91226.1"/>
    </source>
</evidence>
<dbReference type="GO" id="GO:0010181">
    <property type="term" value="F:FMN binding"/>
    <property type="evidence" value="ECO:0007669"/>
    <property type="project" value="InterPro"/>
</dbReference>
<evidence type="ECO:0000259" key="3">
    <source>
        <dbReference type="SMART" id="SM00903"/>
    </source>
</evidence>
<protein>
    <recommendedName>
        <fullName evidence="3">Flavin reductase like domain-containing protein</fullName>
    </recommendedName>
</protein>
<organism evidence="4 5">
    <name type="scientific">Candidatus Marsarchaeota G2 archaeon ECH_B_SAG-M15</name>
    <dbReference type="NCBI Taxonomy" id="1978162"/>
    <lineage>
        <taxon>Archaea</taxon>
        <taxon>Candidatus Marsarchaeota</taxon>
        <taxon>Candidatus Marsarchaeota group 2</taxon>
    </lineage>
</organism>
<sequence>MGSSGTFRVIGQDVYRSIMRRFASSVVVVTTAGDGWIHGSTAQAFLSVSLNPPLILVSLSLSGRTYSRIRESGVFAVNILSERQKWIAERFSDPSLNSDERFRGVSFTKGTTGSPVLEGVCGYVEAALHDVYEVVDHALVLGKVVGGGEGSPDVNPLIYYNRGYRSLRDGA</sequence>
<dbReference type="InterPro" id="IPR050268">
    <property type="entry name" value="NADH-dep_flavin_reductase"/>
</dbReference>
<evidence type="ECO:0000256" key="2">
    <source>
        <dbReference type="ARBA" id="ARBA00023002"/>
    </source>
</evidence>
<dbReference type="GO" id="GO:0042602">
    <property type="term" value="F:riboflavin reductase (NADPH) activity"/>
    <property type="evidence" value="ECO:0007669"/>
    <property type="project" value="TreeGrafter"/>
</dbReference>
<dbReference type="Gene3D" id="2.30.110.10">
    <property type="entry name" value="Electron Transport, Fmn-binding Protein, Chain A"/>
    <property type="match status" value="1"/>
</dbReference>
<accession>A0A2R6AXY6</accession>
<dbReference type="SUPFAM" id="SSF50475">
    <property type="entry name" value="FMN-binding split barrel"/>
    <property type="match status" value="1"/>
</dbReference>
<dbReference type="Proteomes" id="UP000240490">
    <property type="component" value="Unassembled WGS sequence"/>
</dbReference>
<dbReference type="InterPro" id="IPR002563">
    <property type="entry name" value="Flavin_Rdtase-like_dom"/>
</dbReference>
<dbReference type="PANTHER" id="PTHR30466">
    <property type="entry name" value="FLAVIN REDUCTASE"/>
    <property type="match status" value="1"/>
</dbReference>
<evidence type="ECO:0000256" key="1">
    <source>
        <dbReference type="ARBA" id="ARBA00001917"/>
    </source>
</evidence>
<name>A0A2R6AXY6_9ARCH</name>
<reference evidence="4 5" key="1">
    <citation type="submission" date="2017-04" db="EMBL/GenBank/DDBJ databases">
        <title>Novel microbial lineages endemic to geothermal iron-oxide mats fill important gaps in the evolutionary history of Archaea.</title>
        <authorList>
            <person name="Jay Z.J."/>
            <person name="Beam J.P."/>
            <person name="Dlakic M."/>
            <person name="Rusch D.B."/>
            <person name="Kozubal M.A."/>
            <person name="Inskeep W.P."/>
        </authorList>
    </citation>
    <scope>NUCLEOTIDE SEQUENCE [LARGE SCALE GENOMIC DNA]</scope>
    <source>
        <strain evidence="4">ECH_B_SAG-M15</strain>
    </source>
</reference>
<comment type="cofactor">
    <cofactor evidence="1">
        <name>FMN</name>
        <dbReference type="ChEBI" id="CHEBI:58210"/>
    </cofactor>
</comment>
<keyword evidence="2" id="KW-0560">Oxidoreductase</keyword>
<dbReference type="PANTHER" id="PTHR30466:SF1">
    <property type="entry name" value="FMN REDUCTASE (NADH) RUTF"/>
    <property type="match status" value="1"/>
</dbReference>
<dbReference type="Pfam" id="PF01613">
    <property type="entry name" value="Flavin_Reduct"/>
    <property type="match status" value="1"/>
</dbReference>
<feature type="domain" description="Flavin reductase like" evidence="3">
    <location>
        <begin position="19"/>
        <end position="166"/>
    </location>
</feature>
<dbReference type="EMBL" id="NEXJ01000053">
    <property type="protein sequence ID" value="PSN91226.1"/>
    <property type="molecule type" value="Genomic_DNA"/>
</dbReference>
<comment type="caution">
    <text evidence="4">The sequence shown here is derived from an EMBL/GenBank/DDBJ whole genome shotgun (WGS) entry which is preliminary data.</text>
</comment>
<evidence type="ECO:0000313" key="5">
    <source>
        <dbReference type="Proteomes" id="UP000240490"/>
    </source>
</evidence>
<dbReference type="SMART" id="SM00903">
    <property type="entry name" value="Flavin_Reduct"/>
    <property type="match status" value="1"/>
</dbReference>